<name>A0A085AAA4_9ENTR</name>
<sequence length="307" mass="35356">MFSRSSVFSARNKSDWLFVPEAVRALNEITDLNIMDYDIYHHALLGRIKLSILFPSPVCLRKIKYMDDKIKFTPTGNSTVSRLCMLDSGCFLAGRNLVMSTEGRFITSLKGLIDTSFIGYESTWLHYLLARSLRLQQPFRRRGNINYGITATLSGETFQVFECMTWRERINRQLLKLPRDVQTATRRRLSEAKINEHRKDYFPLHHLPADTWIVIRYSELEKLVQVSRGENKVQPATTRMSSPLARLFWLACRNNDTISPLINQPYKMLPIFEQWAANEGITDKLSGDTLKAALKRGSPPTVKIKGH</sequence>
<proteinExistence type="predicted"/>
<evidence type="ECO:0000313" key="1">
    <source>
        <dbReference type="EMBL" id="KFC07149.1"/>
    </source>
</evidence>
<evidence type="ECO:0000313" key="2">
    <source>
        <dbReference type="Proteomes" id="UP000028630"/>
    </source>
</evidence>
<protein>
    <submittedName>
        <fullName evidence="1">Uncharacterized protein</fullName>
    </submittedName>
</protein>
<keyword evidence="2" id="KW-1185">Reference proteome</keyword>
<dbReference type="Proteomes" id="UP000028630">
    <property type="component" value="Unassembled WGS sequence"/>
</dbReference>
<dbReference type="AlphaFoldDB" id="A0A085AAA4"/>
<dbReference type="RefSeq" id="WP_038156381.1">
    <property type="nucleotide sequence ID" value="NZ_JMTB01000068.1"/>
</dbReference>
<organism evidence="1 2">
    <name type="scientific">Trabulsiella guamensis ATCC 49490</name>
    <dbReference type="NCBI Taxonomy" id="1005994"/>
    <lineage>
        <taxon>Bacteria</taxon>
        <taxon>Pseudomonadati</taxon>
        <taxon>Pseudomonadota</taxon>
        <taxon>Gammaproteobacteria</taxon>
        <taxon>Enterobacterales</taxon>
        <taxon>Enterobacteriaceae</taxon>
        <taxon>Trabulsiella</taxon>
    </lineage>
</organism>
<comment type="caution">
    <text evidence="1">The sequence shown here is derived from an EMBL/GenBank/DDBJ whole genome shotgun (WGS) entry which is preliminary data.</text>
</comment>
<dbReference type="eggNOG" id="COG1388">
    <property type="taxonomic scope" value="Bacteria"/>
</dbReference>
<accession>A0A085AAA4</accession>
<gene>
    <name evidence="1" type="ORF">GTGU_02089</name>
</gene>
<reference evidence="2" key="1">
    <citation type="submission" date="2014-05" db="EMBL/GenBank/DDBJ databases">
        <title>ATOL: Assembling a taxonomically balanced genome-scale reconstruction of the evolutionary history of the Enterobacteriaceae.</title>
        <authorList>
            <person name="Plunkett G. III"/>
            <person name="Neeno-Eckwall E.C."/>
            <person name="Glasner J.D."/>
            <person name="Perna N.T."/>
        </authorList>
    </citation>
    <scope>NUCLEOTIDE SEQUENCE [LARGE SCALE GENOMIC DNA]</scope>
    <source>
        <strain evidence="2">ATCC 49490</strain>
    </source>
</reference>
<dbReference type="EMBL" id="JMTB01000068">
    <property type="protein sequence ID" value="KFC07149.1"/>
    <property type="molecule type" value="Genomic_DNA"/>
</dbReference>
<dbReference type="OrthoDB" id="6555354at2"/>